<dbReference type="Pfam" id="PF20240">
    <property type="entry name" value="DUF6597"/>
    <property type="match status" value="1"/>
</dbReference>
<evidence type="ECO:0000256" key="3">
    <source>
        <dbReference type="ARBA" id="ARBA00023163"/>
    </source>
</evidence>
<protein>
    <submittedName>
        <fullName evidence="5">AraC-like DNA-binding protein</fullName>
    </submittedName>
</protein>
<feature type="domain" description="HTH araC/xylS-type" evidence="4">
    <location>
        <begin position="158"/>
        <end position="258"/>
    </location>
</feature>
<keyword evidence="6" id="KW-1185">Reference proteome</keyword>
<dbReference type="Pfam" id="PF12833">
    <property type="entry name" value="HTH_18"/>
    <property type="match status" value="1"/>
</dbReference>
<reference evidence="5 6" key="1">
    <citation type="submission" date="2020-10" db="EMBL/GenBank/DDBJ databases">
        <title>Sequencing the genomes of 1000 actinobacteria strains.</title>
        <authorList>
            <person name="Klenk H.-P."/>
        </authorList>
    </citation>
    <scope>NUCLEOTIDE SEQUENCE [LARGE SCALE GENOMIC DNA]</scope>
    <source>
        <strain evidence="5 6">DSM 46744</strain>
    </source>
</reference>
<dbReference type="PROSITE" id="PS01124">
    <property type="entry name" value="HTH_ARAC_FAMILY_2"/>
    <property type="match status" value="1"/>
</dbReference>
<accession>A0ABR9JJS8</accession>
<gene>
    <name evidence="5" type="ORF">H4W34_000606</name>
</gene>
<proteinExistence type="predicted"/>
<evidence type="ECO:0000313" key="5">
    <source>
        <dbReference type="EMBL" id="MBE1530773.1"/>
    </source>
</evidence>
<keyword evidence="3" id="KW-0804">Transcription</keyword>
<keyword evidence="2" id="KW-0238">DNA-binding</keyword>
<sequence length="258" mass="28812">MGEFGRGVLYPHEQALRVDLRRCPPGAALRPFVEHYWHVRWRVREPYDTKVLSHPSVHLVFEEPEPLVYGVDRDLFVRRLEGEGQVLGVKFRPGCFRPLAGRPVIELADGRFPAAEFFGPETAAANREVLGTSDTDLMAKTAEEFLLPRLPVPDPAAGEVAVMVERLTAAPAVFRVAQAAELLHVSSRTLQRLFAEYVGASPKWVLRRARLHEAATRADRGAPVDWAALADELGYYDQAHLVRDFTAAVGEPPARYAR</sequence>
<keyword evidence="1" id="KW-0805">Transcription regulation</keyword>
<evidence type="ECO:0000313" key="6">
    <source>
        <dbReference type="Proteomes" id="UP000627838"/>
    </source>
</evidence>
<organism evidence="5 6">
    <name type="scientific">Actinomadura algeriensis</name>
    <dbReference type="NCBI Taxonomy" id="1679523"/>
    <lineage>
        <taxon>Bacteria</taxon>
        <taxon>Bacillati</taxon>
        <taxon>Actinomycetota</taxon>
        <taxon>Actinomycetes</taxon>
        <taxon>Streptosporangiales</taxon>
        <taxon>Thermomonosporaceae</taxon>
        <taxon>Actinomadura</taxon>
    </lineage>
</organism>
<dbReference type="EMBL" id="JADBDZ010000001">
    <property type="protein sequence ID" value="MBE1530773.1"/>
    <property type="molecule type" value="Genomic_DNA"/>
</dbReference>
<dbReference type="RefSeq" id="WP_192757740.1">
    <property type="nucleotide sequence ID" value="NZ_JADBDZ010000001.1"/>
</dbReference>
<dbReference type="Proteomes" id="UP000627838">
    <property type="component" value="Unassembled WGS sequence"/>
</dbReference>
<name>A0ABR9JJS8_9ACTN</name>
<evidence type="ECO:0000256" key="1">
    <source>
        <dbReference type="ARBA" id="ARBA00023015"/>
    </source>
</evidence>
<dbReference type="InterPro" id="IPR050204">
    <property type="entry name" value="AraC_XylS_family_regulators"/>
</dbReference>
<dbReference type="Gene3D" id="1.10.10.60">
    <property type="entry name" value="Homeodomain-like"/>
    <property type="match status" value="1"/>
</dbReference>
<dbReference type="PANTHER" id="PTHR46796">
    <property type="entry name" value="HTH-TYPE TRANSCRIPTIONAL ACTIVATOR RHAS-RELATED"/>
    <property type="match status" value="1"/>
</dbReference>
<evidence type="ECO:0000256" key="2">
    <source>
        <dbReference type="ARBA" id="ARBA00023125"/>
    </source>
</evidence>
<dbReference type="SMART" id="SM00342">
    <property type="entry name" value="HTH_ARAC"/>
    <property type="match status" value="1"/>
</dbReference>
<dbReference type="InterPro" id="IPR018060">
    <property type="entry name" value="HTH_AraC"/>
</dbReference>
<dbReference type="InterPro" id="IPR046532">
    <property type="entry name" value="DUF6597"/>
</dbReference>
<evidence type="ECO:0000259" key="4">
    <source>
        <dbReference type="PROSITE" id="PS01124"/>
    </source>
</evidence>
<comment type="caution">
    <text evidence="5">The sequence shown here is derived from an EMBL/GenBank/DDBJ whole genome shotgun (WGS) entry which is preliminary data.</text>
</comment>